<organism evidence="1 2">
    <name type="scientific">Diploptera punctata</name>
    <name type="common">Pacific beetle cockroach</name>
    <dbReference type="NCBI Taxonomy" id="6984"/>
    <lineage>
        <taxon>Eukaryota</taxon>
        <taxon>Metazoa</taxon>
        <taxon>Ecdysozoa</taxon>
        <taxon>Arthropoda</taxon>
        <taxon>Hexapoda</taxon>
        <taxon>Insecta</taxon>
        <taxon>Pterygota</taxon>
        <taxon>Neoptera</taxon>
        <taxon>Polyneoptera</taxon>
        <taxon>Dictyoptera</taxon>
        <taxon>Blattodea</taxon>
        <taxon>Blaberoidea</taxon>
        <taxon>Blaberidae</taxon>
        <taxon>Diplopterinae</taxon>
        <taxon>Diploptera</taxon>
    </lineage>
</organism>
<reference evidence="1" key="2">
    <citation type="submission" date="2023-05" db="EMBL/GenBank/DDBJ databases">
        <authorList>
            <person name="Fouks B."/>
        </authorList>
    </citation>
    <scope>NUCLEOTIDE SEQUENCE</scope>
    <source>
        <strain evidence="1">Stay&amp;Tobe</strain>
        <tissue evidence="1">Testes</tissue>
    </source>
</reference>
<dbReference type="AlphaFoldDB" id="A0AAD7ZIL4"/>
<gene>
    <name evidence="1" type="ORF">L9F63_023451</name>
</gene>
<comment type="caution">
    <text evidence="1">The sequence shown here is derived from an EMBL/GenBank/DDBJ whole genome shotgun (WGS) entry which is preliminary data.</text>
</comment>
<proteinExistence type="predicted"/>
<name>A0AAD7ZIL4_DIPPU</name>
<accession>A0AAD7ZIL4</accession>
<dbReference type="Proteomes" id="UP001233999">
    <property type="component" value="Unassembled WGS sequence"/>
</dbReference>
<reference evidence="1" key="1">
    <citation type="journal article" date="2023" name="IScience">
        <title>Live-bearing cockroach genome reveals convergent evolutionary mechanisms linked to viviparity in insects and beyond.</title>
        <authorList>
            <person name="Fouks B."/>
            <person name="Harrison M.C."/>
            <person name="Mikhailova A.A."/>
            <person name="Marchal E."/>
            <person name="English S."/>
            <person name="Carruthers M."/>
            <person name="Jennings E.C."/>
            <person name="Chiamaka E.L."/>
            <person name="Frigard R.A."/>
            <person name="Pippel M."/>
            <person name="Attardo G.M."/>
            <person name="Benoit J.B."/>
            <person name="Bornberg-Bauer E."/>
            <person name="Tobe S.S."/>
        </authorList>
    </citation>
    <scope>NUCLEOTIDE SEQUENCE</scope>
    <source>
        <strain evidence="1">Stay&amp;Tobe</strain>
    </source>
</reference>
<evidence type="ECO:0000313" key="1">
    <source>
        <dbReference type="EMBL" id="KAJ9581375.1"/>
    </source>
</evidence>
<keyword evidence="2" id="KW-1185">Reference proteome</keyword>
<protein>
    <submittedName>
        <fullName evidence="1">Uncharacterized protein</fullName>
    </submittedName>
</protein>
<evidence type="ECO:0000313" key="2">
    <source>
        <dbReference type="Proteomes" id="UP001233999"/>
    </source>
</evidence>
<dbReference type="EMBL" id="JASPKZ010007937">
    <property type="protein sequence ID" value="KAJ9581375.1"/>
    <property type="molecule type" value="Genomic_DNA"/>
</dbReference>
<sequence>MILVEAVTRLDKTLTNFTKDTSRFCENDTSDKQILVSTGEIWALMGLLQVMLFGNLGLTDPVEKAEIEIGIYY</sequence>